<keyword evidence="7 11" id="KW-1133">Transmembrane helix</keyword>
<feature type="transmembrane region" description="Helical" evidence="11">
    <location>
        <begin position="221"/>
        <end position="239"/>
    </location>
</feature>
<feature type="transmembrane region" description="Helical" evidence="11">
    <location>
        <begin position="20"/>
        <end position="43"/>
    </location>
</feature>
<dbReference type="Proteomes" id="UP001596020">
    <property type="component" value="Unassembled WGS sequence"/>
</dbReference>
<evidence type="ECO:0000313" key="15">
    <source>
        <dbReference type="Proteomes" id="UP001596020"/>
    </source>
</evidence>
<feature type="domain" description="FtsX extracellular" evidence="13">
    <location>
        <begin position="54"/>
        <end position="144"/>
    </location>
</feature>
<keyword evidence="15" id="KW-1185">Reference proteome</keyword>
<dbReference type="EMBL" id="JBHSGO010000183">
    <property type="protein sequence ID" value="MFC4666212.1"/>
    <property type="molecule type" value="Genomic_DNA"/>
</dbReference>
<evidence type="ECO:0000256" key="4">
    <source>
        <dbReference type="ARBA" id="ARBA00022475"/>
    </source>
</evidence>
<evidence type="ECO:0000256" key="11">
    <source>
        <dbReference type="SAM" id="Phobius"/>
    </source>
</evidence>
<reference evidence="15" key="1">
    <citation type="journal article" date="2019" name="Int. J. Syst. Evol. Microbiol.">
        <title>The Global Catalogue of Microorganisms (GCM) 10K type strain sequencing project: providing services to taxonomists for standard genome sequencing and annotation.</title>
        <authorList>
            <consortium name="The Broad Institute Genomics Platform"/>
            <consortium name="The Broad Institute Genome Sequencing Center for Infectious Disease"/>
            <person name="Wu L."/>
            <person name="Ma J."/>
        </authorList>
    </citation>
    <scope>NUCLEOTIDE SEQUENCE [LARGE SCALE GENOMIC DNA]</scope>
    <source>
        <strain evidence="15">CGMCC 4.7357</strain>
    </source>
</reference>
<keyword evidence="6 11" id="KW-0812">Transmembrane</keyword>
<gene>
    <name evidence="14" type="ORF">ACFO3G_06325</name>
</gene>
<dbReference type="RefSeq" id="WP_380079055.1">
    <property type="nucleotide sequence ID" value="NZ_JBHSGO010000183.1"/>
</dbReference>
<dbReference type="InterPro" id="IPR003838">
    <property type="entry name" value="ABC3_permease_C"/>
</dbReference>
<evidence type="ECO:0000256" key="7">
    <source>
        <dbReference type="ARBA" id="ARBA00022989"/>
    </source>
</evidence>
<protein>
    <recommendedName>
        <fullName evidence="3 10">Cell division protein FtsX</fullName>
    </recommendedName>
</protein>
<comment type="subcellular location">
    <subcellularLocation>
        <location evidence="1">Cell membrane</location>
        <topology evidence="1">Multi-pass membrane protein</topology>
    </subcellularLocation>
</comment>
<dbReference type="Pfam" id="PF02687">
    <property type="entry name" value="FtsX"/>
    <property type="match status" value="1"/>
</dbReference>
<feature type="domain" description="ABC3 transporter permease C-terminal" evidence="12">
    <location>
        <begin position="168"/>
        <end position="285"/>
    </location>
</feature>
<evidence type="ECO:0000256" key="5">
    <source>
        <dbReference type="ARBA" id="ARBA00022618"/>
    </source>
</evidence>
<dbReference type="PANTHER" id="PTHR47755:SF1">
    <property type="entry name" value="CELL DIVISION PROTEIN FTSX"/>
    <property type="match status" value="1"/>
</dbReference>
<proteinExistence type="inferred from homology"/>
<sequence length="293" mass="33168">MTEGKKTRSHAFFHTRLLSILSVSMVLVIVGSLGLVEIVGMVIKDKVQEQISFNLLLDEDSTPEQDSLLCRKIKSEPFVSDMRYISKAEAAKALEDELGENPVQVLGYNPLQAEIQIHLKSEYAHPDSLGKIDEKIRIWNGVENLSYRQELFDVVHQNMVKVQYFLIAVTILLLIISFIQINNTTRLLIYGKRFQIRTLSLVGATPGFIRKPFVLKSMLDGVWSAILACLIIYGALSALKEWLFPDIYDYLPDIYLVELAGCLLLISVIVSALTSFMAARRYIRMDGSKMHLI</sequence>
<evidence type="ECO:0000259" key="12">
    <source>
        <dbReference type="Pfam" id="PF02687"/>
    </source>
</evidence>
<evidence type="ECO:0000313" key="14">
    <source>
        <dbReference type="EMBL" id="MFC4666212.1"/>
    </source>
</evidence>
<feature type="transmembrane region" description="Helical" evidence="11">
    <location>
        <begin position="164"/>
        <end position="181"/>
    </location>
</feature>
<evidence type="ECO:0000259" key="13">
    <source>
        <dbReference type="Pfam" id="PF18075"/>
    </source>
</evidence>
<evidence type="ECO:0000256" key="3">
    <source>
        <dbReference type="ARBA" id="ARBA00021907"/>
    </source>
</evidence>
<organism evidence="14 15">
    <name type="scientific">Falsiporphyromonas endometrii</name>
    <dbReference type="NCBI Taxonomy" id="1387297"/>
    <lineage>
        <taxon>Bacteria</taxon>
        <taxon>Pseudomonadati</taxon>
        <taxon>Bacteroidota</taxon>
        <taxon>Bacteroidia</taxon>
        <taxon>Bacteroidales</taxon>
        <taxon>Porphyromonadaceae</taxon>
        <taxon>Falsiporphyromonas</taxon>
    </lineage>
</organism>
<keyword evidence="4 10" id="KW-1003">Cell membrane</keyword>
<dbReference type="InterPro" id="IPR004513">
    <property type="entry name" value="FtsX"/>
</dbReference>
<keyword evidence="9 10" id="KW-0131">Cell cycle</keyword>
<dbReference type="GO" id="GO:0051301">
    <property type="term" value="P:cell division"/>
    <property type="evidence" value="ECO:0007669"/>
    <property type="project" value="UniProtKB-KW"/>
</dbReference>
<dbReference type="PANTHER" id="PTHR47755">
    <property type="entry name" value="CELL DIVISION PROTEIN FTSX"/>
    <property type="match status" value="1"/>
</dbReference>
<evidence type="ECO:0000256" key="1">
    <source>
        <dbReference type="ARBA" id="ARBA00004651"/>
    </source>
</evidence>
<dbReference type="InterPro" id="IPR040690">
    <property type="entry name" value="FtsX_ECD"/>
</dbReference>
<dbReference type="PIRSF" id="PIRSF003097">
    <property type="entry name" value="FtsX"/>
    <property type="match status" value="1"/>
</dbReference>
<name>A0ABV9K873_9PORP</name>
<dbReference type="Pfam" id="PF18075">
    <property type="entry name" value="FtsX_ECD"/>
    <property type="match status" value="1"/>
</dbReference>
<evidence type="ECO:0000256" key="9">
    <source>
        <dbReference type="ARBA" id="ARBA00023306"/>
    </source>
</evidence>
<evidence type="ECO:0000256" key="10">
    <source>
        <dbReference type="PIRNR" id="PIRNR003097"/>
    </source>
</evidence>
<keyword evidence="8 10" id="KW-0472">Membrane</keyword>
<comment type="similarity">
    <text evidence="2 10">Belongs to the ABC-4 integral membrane protein family. FtsX subfamily.</text>
</comment>
<dbReference type="Gene3D" id="3.30.70.3040">
    <property type="match status" value="1"/>
</dbReference>
<accession>A0ABV9K873</accession>
<keyword evidence="5 10" id="KW-0132">Cell division</keyword>
<feature type="transmembrane region" description="Helical" evidence="11">
    <location>
        <begin position="254"/>
        <end position="279"/>
    </location>
</feature>
<evidence type="ECO:0000256" key="6">
    <source>
        <dbReference type="ARBA" id="ARBA00022692"/>
    </source>
</evidence>
<evidence type="ECO:0000256" key="8">
    <source>
        <dbReference type="ARBA" id="ARBA00023136"/>
    </source>
</evidence>
<evidence type="ECO:0000256" key="2">
    <source>
        <dbReference type="ARBA" id="ARBA00007379"/>
    </source>
</evidence>
<comment type="caution">
    <text evidence="14">The sequence shown here is derived from an EMBL/GenBank/DDBJ whole genome shotgun (WGS) entry which is preliminary data.</text>
</comment>